<dbReference type="InterPro" id="IPR024453">
    <property type="entry name" value="Peptidase_C92"/>
</dbReference>
<reference evidence="1 2" key="1">
    <citation type="submission" date="2019-04" db="EMBL/GenBank/DDBJ databases">
        <title>A pseudo-fructophilic Leuconostoc citreum strain F192-5 isolated from peel of satsuma mandarin: the first report for isolation and characterization of strain-dependent fructophilic-like characteristics.</title>
        <authorList>
            <person name="Maeno S."/>
            <person name="Tanizawa Y."/>
            <person name="Kajikawa A."/>
            <person name="Kanesaki Y."/>
            <person name="Kubota E."/>
            <person name="Arita M."/>
            <person name="Leon D."/>
            <person name="Endo A."/>
        </authorList>
    </citation>
    <scope>NUCLEOTIDE SEQUENCE [LARGE SCALE GENOMIC DNA]</scope>
    <source>
        <strain evidence="1 2">F192-5</strain>
    </source>
</reference>
<dbReference type="GeneID" id="61101709"/>
<proteinExistence type="predicted"/>
<keyword evidence="1" id="KW-0436">Ligase</keyword>
<evidence type="ECO:0000313" key="2">
    <source>
        <dbReference type="Proteomes" id="UP000323274"/>
    </source>
</evidence>
<organism evidence="1 2">
    <name type="scientific">Leuconostoc citreum</name>
    <dbReference type="NCBI Taxonomy" id="33964"/>
    <lineage>
        <taxon>Bacteria</taxon>
        <taxon>Bacillati</taxon>
        <taxon>Bacillota</taxon>
        <taxon>Bacilli</taxon>
        <taxon>Lactobacillales</taxon>
        <taxon>Lactobacillaceae</taxon>
        <taxon>Leuconostoc</taxon>
    </lineage>
</organism>
<dbReference type="Pfam" id="PF05708">
    <property type="entry name" value="Peptidase_C92"/>
    <property type="match status" value="1"/>
</dbReference>
<protein>
    <submittedName>
        <fullName evidence="1">UDP-N-acetylmuramoylalanyl-D-glutamate--2, 6-diaminopimelate ligase</fullName>
    </submittedName>
</protein>
<evidence type="ECO:0000313" key="1">
    <source>
        <dbReference type="EMBL" id="GDZ83357.1"/>
    </source>
</evidence>
<name>A0A5A5TXT3_LEUCI</name>
<dbReference type="AlphaFoldDB" id="A0A5A5TXT3"/>
<comment type="caution">
    <text evidence="1">The sequence shown here is derived from an EMBL/GenBank/DDBJ whole genome shotgun (WGS) entry which is preliminary data.</text>
</comment>
<dbReference type="Proteomes" id="UP000323274">
    <property type="component" value="Unassembled WGS sequence"/>
</dbReference>
<gene>
    <name evidence="1" type="ORF">LCIT_05990</name>
</gene>
<dbReference type="InterPro" id="IPR038765">
    <property type="entry name" value="Papain-like_cys_pep_sf"/>
</dbReference>
<dbReference type="SUPFAM" id="SSF54001">
    <property type="entry name" value="Cysteine proteinases"/>
    <property type="match status" value="1"/>
</dbReference>
<accession>A0A5A5TXT3</accession>
<dbReference type="Gene3D" id="3.90.1720.10">
    <property type="entry name" value="endopeptidase domain like (from Nostoc punctiforme)"/>
    <property type="match status" value="1"/>
</dbReference>
<dbReference type="RefSeq" id="WP_004901994.1">
    <property type="nucleotide sequence ID" value="NZ_BJJW01000002.1"/>
</dbReference>
<dbReference type="GO" id="GO:0016874">
    <property type="term" value="F:ligase activity"/>
    <property type="evidence" value="ECO:0007669"/>
    <property type="project" value="UniProtKB-KW"/>
</dbReference>
<dbReference type="EMBL" id="BJJW01000002">
    <property type="protein sequence ID" value="GDZ83357.1"/>
    <property type="molecule type" value="Genomic_DNA"/>
</dbReference>
<sequence>MVTLQAADLLFVRNQHDGMDDAIAAATGDYVHVGIVVDETHVIHASPKYGVATQTLAQFLSDSPHPDLYRPEIQKHQAENVIAQAKTYEGLSYNKTFYPDGDGIYCSQLVELAFQGMITFPTQPLHFNDDKQEVSDYWQHYYDKLNVAVPINQPGSNPEAMAKDKNLKFIDKL</sequence>